<evidence type="ECO:0000256" key="3">
    <source>
        <dbReference type="ARBA" id="ARBA00022692"/>
    </source>
</evidence>
<evidence type="ECO:0000256" key="6">
    <source>
        <dbReference type="SAM" id="Phobius"/>
    </source>
</evidence>
<comment type="similarity">
    <text evidence="2">Belongs to the GtrA family.</text>
</comment>
<feature type="transmembrane region" description="Helical" evidence="6">
    <location>
        <begin position="41"/>
        <end position="59"/>
    </location>
</feature>
<evidence type="ECO:0000313" key="9">
    <source>
        <dbReference type="Proteomes" id="UP001335100"/>
    </source>
</evidence>
<evidence type="ECO:0000256" key="2">
    <source>
        <dbReference type="ARBA" id="ARBA00009399"/>
    </source>
</evidence>
<evidence type="ECO:0000259" key="7">
    <source>
        <dbReference type="Pfam" id="PF04138"/>
    </source>
</evidence>
<evidence type="ECO:0000256" key="4">
    <source>
        <dbReference type="ARBA" id="ARBA00022989"/>
    </source>
</evidence>
<keyword evidence="4 6" id="KW-1133">Transmembrane helix</keyword>
<proteinExistence type="inferred from homology"/>
<dbReference type="InterPro" id="IPR051401">
    <property type="entry name" value="GtrA_CellWall_Glycosyl"/>
</dbReference>
<keyword evidence="9" id="KW-1185">Reference proteome</keyword>
<dbReference type="EMBL" id="JAZDQJ010000008">
    <property type="protein sequence ID" value="MEE1933552.1"/>
    <property type="molecule type" value="Genomic_DNA"/>
</dbReference>
<keyword evidence="5 6" id="KW-0472">Membrane</keyword>
<dbReference type="InterPro" id="IPR007267">
    <property type="entry name" value="GtrA_DPMS_TM"/>
</dbReference>
<accession>A0ABU7HPT6</accession>
<feature type="transmembrane region" description="Helical" evidence="6">
    <location>
        <begin position="12"/>
        <end position="35"/>
    </location>
</feature>
<dbReference type="RefSeq" id="WP_330074382.1">
    <property type="nucleotide sequence ID" value="NZ_JAZDQJ010000008.1"/>
</dbReference>
<dbReference type="Pfam" id="PF04138">
    <property type="entry name" value="GtrA_DPMS_TM"/>
    <property type="match status" value="1"/>
</dbReference>
<dbReference type="Proteomes" id="UP001335100">
    <property type="component" value="Unassembled WGS sequence"/>
</dbReference>
<keyword evidence="3 6" id="KW-0812">Transmembrane</keyword>
<feature type="transmembrane region" description="Helical" evidence="6">
    <location>
        <begin position="104"/>
        <end position="122"/>
    </location>
</feature>
<protein>
    <submittedName>
        <fullName evidence="8">GtrA family protein</fullName>
    </submittedName>
</protein>
<gene>
    <name evidence="8" type="ORF">V0R50_09995</name>
</gene>
<dbReference type="PANTHER" id="PTHR38459">
    <property type="entry name" value="PROPHAGE BACTOPRENOL-LINKED GLUCOSE TRANSLOCASE HOMOLOG"/>
    <property type="match status" value="1"/>
</dbReference>
<reference evidence="8 9" key="1">
    <citation type="submission" date="2024-01" db="EMBL/GenBank/DDBJ databases">
        <title>Unpublished Manusciprt.</title>
        <authorList>
            <person name="Duman M."/>
            <person name="Valdes E.G."/>
            <person name="Ajmi N."/>
            <person name="Altun S."/>
            <person name="Saticioglu I.B."/>
        </authorList>
    </citation>
    <scope>NUCLEOTIDE SEQUENCE [LARGE SCALE GENOMIC DNA]</scope>
    <source>
        <strain evidence="8 9">148P</strain>
    </source>
</reference>
<dbReference type="PANTHER" id="PTHR38459:SF1">
    <property type="entry name" value="PROPHAGE BACTOPRENOL-LINKED GLUCOSE TRANSLOCASE HOMOLOG"/>
    <property type="match status" value="1"/>
</dbReference>
<sequence>MLKLLTRSSVSRFLISGGFNTAATYALYLLLLNILSYRISYSIAFVTGVVLAYVLNRTFVFKSHRGLKSVLWMPLVYLGQYLVGMLVLWLWVELLELPHQAAPLVAILITLPLNYLISRFAFTKRQRKFKHS</sequence>
<feature type="domain" description="GtrA/DPMS transmembrane" evidence="7">
    <location>
        <begin position="12"/>
        <end position="121"/>
    </location>
</feature>
<evidence type="ECO:0000256" key="5">
    <source>
        <dbReference type="ARBA" id="ARBA00023136"/>
    </source>
</evidence>
<comment type="caution">
    <text evidence="8">The sequence shown here is derived from an EMBL/GenBank/DDBJ whole genome shotgun (WGS) entry which is preliminary data.</text>
</comment>
<feature type="transmembrane region" description="Helical" evidence="6">
    <location>
        <begin position="71"/>
        <end position="92"/>
    </location>
</feature>
<organism evidence="8 9">
    <name type="scientific">Pseudomonas ulcerans</name>
    <dbReference type="NCBI Taxonomy" id="3115852"/>
    <lineage>
        <taxon>Bacteria</taxon>
        <taxon>Pseudomonadati</taxon>
        <taxon>Pseudomonadota</taxon>
        <taxon>Gammaproteobacteria</taxon>
        <taxon>Pseudomonadales</taxon>
        <taxon>Pseudomonadaceae</taxon>
        <taxon>Pseudomonas</taxon>
    </lineage>
</organism>
<comment type="subcellular location">
    <subcellularLocation>
        <location evidence="1">Membrane</location>
        <topology evidence="1">Multi-pass membrane protein</topology>
    </subcellularLocation>
</comment>
<name>A0ABU7HPT6_9PSED</name>
<evidence type="ECO:0000313" key="8">
    <source>
        <dbReference type="EMBL" id="MEE1933552.1"/>
    </source>
</evidence>
<evidence type="ECO:0000256" key="1">
    <source>
        <dbReference type="ARBA" id="ARBA00004141"/>
    </source>
</evidence>